<proteinExistence type="predicted"/>
<reference evidence="1 2" key="1">
    <citation type="journal article" date="2018" name="Gigascience">
        <title>Genomes of trombidid mites reveal novel predicted allergens and laterally-transferred genes associated with secondary metabolism.</title>
        <authorList>
            <person name="Dong X."/>
            <person name="Chaisiri K."/>
            <person name="Xia D."/>
            <person name="Armstrong S.D."/>
            <person name="Fang Y."/>
            <person name="Donnelly M.J."/>
            <person name="Kadowaki T."/>
            <person name="McGarry J.W."/>
            <person name="Darby A.C."/>
            <person name="Makepeace B.L."/>
        </authorList>
    </citation>
    <scope>NUCLEOTIDE SEQUENCE [LARGE SCALE GENOMIC DNA]</scope>
    <source>
        <strain evidence="1">UoL-WK</strain>
    </source>
</reference>
<organism evidence="1 2">
    <name type="scientific">Dinothrombium tinctorium</name>
    <dbReference type="NCBI Taxonomy" id="1965070"/>
    <lineage>
        <taxon>Eukaryota</taxon>
        <taxon>Metazoa</taxon>
        <taxon>Ecdysozoa</taxon>
        <taxon>Arthropoda</taxon>
        <taxon>Chelicerata</taxon>
        <taxon>Arachnida</taxon>
        <taxon>Acari</taxon>
        <taxon>Acariformes</taxon>
        <taxon>Trombidiformes</taxon>
        <taxon>Prostigmata</taxon>
        <taxon>Anystina</taxon>
        <taxon>Parasitengona</taxon>
        <taxon>Trombidioidea</taxon>
        <taxon>Trombidiidae</taxon>
        <taxon>Dinothrombium</taxon>
    </lineage>
</organism>
<dbReference type="Proteomes" id="UP000285301">
    <property type="component" value="Unassembled WGS sequence"/>
</dbReference>
<evidence type="ECO:0008006" key="3">
    <source>
        <dbReference type="Google" id="ProtNLM"/>
    </source>
</evidence>
<protein>
    <recommendedName>
        <fullName evidence="3">Oleoyl-[acyl-carrier-protein] hydrolase</fullName>
    </recommendedName>
</protein>
<evidence type="ECO:0000313" key="2">
    <source>
        <dbReference type="Proteomes" id="UP000285301"/>
    </source>
</evidence>
<name>A0A3S3NYG2_9ACAR</name>
<gene>
    <name evidence="1" type="ORF">B4U79_17509</name>
</gene>
<keyword evidence="2" id="KW-1185">Reference proteome</keyword>
<dbReference type="InterPro" id="IPR029058">
    <property type="entry name" value="AB_hydrolase_fold"/>
</dbReference>
<dbReference type="AlphaFoldDB" id="A0A3S3NYG2"/>
<dbReference type="OrthoDB" id="10597814at2759"/>
<accession>A0A3S3NYG2</accession>
<sequence length="105" mass="11798">MNVSTSQCKDFSAIVESAKRYAKKVKLLCNYNMSAKFKGDVKLIRSNDKYSVSINVETEHDYGLQRITEGNVEVISLPGDHNTFIPNNADAIGNYIENQLYYIAA</sequence>
<comment type="caution">
    <text evidence="1">The sequence shown here is derived from an EMBL/GenBank/DDBJ whole genome shotgun (WGS) entry which is preliminary data.</text>
</comment>
<dbReference type="EMBL" id="NCKU01001623">
    <property type="protein sequence ID" value="RWS11639.1"/>
    <property type="molecule type" value="Genomic_DNA"/>
</dbReference>
<evidence type="ECO:0000313" key="1">
    <source>
        <dbReference type="EMBL" id="RWS11639.1"/>
    </source>
</evidence>
<dbReference type="SUPFAM" id="SSF53474">
    <property type="entry name" value="alpha/beta-Hydrolases"/>
    <property type="match status" value="1"/>
</dbReference>
<dbReference type="Gene3D" id="3.40.50.1820">
    <property type="entry name" value="alpha/beta hydrolase"/>
    <property type="match status" value="1"/>
</dbReference>